<feature type="region of interest" description="Disordered" evidence="1">
    <location>
        <begin position="234"/>
        <end position="264"/>
    </location>
</feature>
<feature type="compositionally biased region" description="Basic and acidic residues" evidence="1">
    <location>
        <begin position="242"/>
        <end position="264"/>
    </location>
</feature>
<gene>
    <name evidence="2" type="ORF">GCM10010269_64900</name>
</gene>
<dbReference type="SUPFAM" id="SSF51197">
    <property type="entry name" value="Clavaminate synthase-like"/>
    <property type="match status" value="1"/>
</dbReference>
<dbReference type="Gene3D" id="2.60.120.620">
    <property type="entry name" value="q2cbj1_9rhob like domain"/>
    <property type="match status" value="1"/>
</dbReference>
<dbReference type="PANTHER" id="PTHR20883">
    <property type="entry name" value="PHYTANOYL-COA DIOXYGENASE DOMAIN CONTAINING 1"/>
    <property type="match status" value="1"/>
</dbReference>
<evidence type="ECO:0000313" key="2">
    <source>
        <dbReference type="EMBL" id="GGS16795.1"/>
    </source>
</evidence>
<dbReference type="PANTHER" id="PTHR20883:SF48">
    <property type="entry name" value="ECTOINE DIOXYGENASE"/>
    <property type="match status" value="1"/>
</dbReference>
<evidence type="ECO:0000313" key="3">
    <source>
        <dbReference type="Proteomes" id="UP000606194"/>
    </source>
</evidence>
<dbReference type="InterPro" id="IPR008775">
    <property type="entry name" value="Phytyl_CoA_dOase-like"/>
</dbReference>
<reference evidence="2" key="2">
    <citation type="submission" date="2020-09" db="EMBL/GenBank/DDBJ databases">
        <authorList>
            <person name="Sun Q."/>
            <person name="Ohkuma M."/>
        </authorList>
    </citation>
    <scope>NUCLEOTIDE SEQUENCE</scope>
    <source>
        <strain evidence="2">JCM 4386</strain>
    </source>
</reference>
<comment type="caution">
    <text evidence="2">The sequence shown here is derived from an EMBL/GenBank/DDBJ whole genome shotgun (WGS) entry which is preliminary data.</text>
</comment>
<name>A0A918L725_9ACTN</name>
<dbReference type="EMBL" id="BMTL01000033">
    <property type="protein sequence ID" value="GGS16795.1"/>
    <property type="molecule type" value="Genomic_DNA"/>
</dbReference>
<accession>A0A918L725</accession>
<sequence length="264" mass="29380">MTLTEEQLASYRNDGFVLLENTFSGEEIETLCLALAEDQRVPGPRLITENDGVTPRSIYASHTRHPVFERLVRSERLLGPARQIADDDLYVHQMKVNSKQAFGGEEWAWHQDYIVWRDADNMRAASQVNVALFLDDVTEFNGPVIFLRGSHRLGTLERAASARDHGAGHIDPHEYALTPVELAGLVKQHEMVSPKGARGGVLLFSPQIVHGSGTNVSPFARRLLILTYNPVSAAPTPVGAPRPEHLVGRDHTPLQIDRGRFDRL</sequence>
<proteinExistence type="predicted"/>
<dbReference type="GO" id="GO:0016706">
    <property type="term" value="F:2-oxoglutarate-dependent dioxygenase activity"/>
    <property type="evidence" value="ECO:0007669"/>
    <property type="project" value="UniProtKB-ARBA"/>
</dbReference>
<evidence type="ECO:0000256" key="1">
    <source>
        <dbReference type="SAM" id="MobiDB-lite"/>
    </source>
</evidence>
<organism evidence="2 3">
    <name type="scientific">Streptomyces humidus</name>
    <dbReference type="NCBI Taxonomy" id="52259"/>
    <lineage>
        <taxon>Bacteria</taxon>
        <taxon>Bacillati</taxon>
        <taxon>Actinomycetota</taxon>
        <taxon>Actinomycetes</taxon>
        <taxon>Kitasatosporales</taxon>
        <taxon>Streptomycetaceae</taxon>
        <taxon>Streptomyces</taxon>
    </lineage>
</organism>
<dbReference type="RefSeq" id="WP_190152912.1">
    <property type="nucleotide sequence ID" value="NZ_BMTL01000033.1"/>
</dbReference>
<dbReference type="Pfam" id="PF05721">
    <property type="entry name" value="PhyH"/>
    <property type="match status" value="1"/>
</dbReference>
<keyword evidence="3" id="KW-1185">Reference proteome</keyword>
<dbReference type="GO" id="GO:0005506">
    <property type="term" value="F:iron ion binding"/>
    <property type="evidence" value="ECO:0007669"/>
    <property type="project" value="UniProtKB-ARBA"/>
</dbReference>
<dbReference type="AlphaFoldDB" id="A0A918L725"/>
<reference evidence="2" key="1">
    <citation type="journal article" date="2014" name="Int. J. Syst. Evol. Microbiol.">
        <title>Complete genome sequence of Corynebacterium casei LMG S-19264T (=DSM 44701T), isolated from a smear-ripened cheese.</title>
        <authorList>
            <consortium name="US DOE Joint Genome Institute (JGI-PGF)"/>
            <person name="Walter F."/>
            <person name="Albersmeier A."/>
            <person name="Kalinowski J."/>
            <person name="Ruckert C."/>
        </authorList>
    </citation>
    <scope>NUCLEOTIDE SEQUENCE</scope>
    <source>
        <strain evidence="2">JCM 4386</strain>
    </source>
</reference>
<dbReference type="Proteomes" id="UP000606194">
    <property type="component" value="Unassembled WGS sequence"/>
</dbReference>
<protein>
    <submittedName>
        <fullName evidence="2">L-proline 4-hydroxylase</fullName>
    </submittedName>
</protein>